<dbReference type="Proteomes" id="UP000256964">
    <property type="component" value="Unassembled WGS sequence"/>
</dbReference>
<evidence type="ECO:0000313" key="2">
    <source>
        <dbReference type="EMBL" id="RDX52573.1"/>
    </source>
</evidence>
<proteinExistence type="predicted"/>
<evidence type="ECO:0000313" key="3">
    <source>
        <dbReference type="Proteomes" id="UP000256964"/>
    </source>
</evidence>
<name>A0A371DJ67_9APHY</name>
<keyword evidence="1" id="KW-1133">Transmembrane helix</keyword>
<gene>
    <name evidence="2" type="ORF">OH76DRAFT_168045</name>
</gene>
<feature type="transmembrane region" description="Helical" evidence="1">
    <location>
        <begin position="126"/>
        <end position="146"/>
    </location>
</feature>
<organism evidence="2 3">
    <name type="scientific">Lentinus brumalis</name>
    <dbReference type="NCBI Taxonomy" id="2498619"/>
    <lineage>
        <taxon>Eukaryota</taxon>
        <taxon>Fungi</taxon>
        <taxon>Dikarya</taxon>
        <taxon>Basidiomycota</taxon>
        <taxon>Agaricomycotina</taxon>
        <taxon>Agaricomycetes</taxon>
        <taxon>Polyporales</taxon>
        <taxon>Polyporaceae</taxon>
        <taxon>Lentinus</taxon>
    </lineage>
</organism>
<keyword evidence="1" id="KW-0472">Membrane</keyword>
<accession>A0A371DJ67</accession>
<keyword evidence="3" id="KW-1185">Reference proteome</keyword>
<dbReference type="AlphaFoldDB" id="A0A371DJ67"/>
<reference evidence="2 3" key="1">
    <citation type="journal article" date="2018" name="Biotechnol. Biofuels">
        <title>Integrative visual omics of the white-rot fungus Polyporus brumalis exposes the biotechnological potential of its oxidative enzymes for delignifying raw plant biomass.</title>
        <authorList>
            <person name="Miyauchi S."/>
            <person name="Rancon A."/>
            <person name="Drula E."/>
            <person name="Hage H."/>
            <person name="Chaduli D."/>
            <person name="Favel A."/>
            <person name="Grisel S."/>
            <person name="Henrissat B."/>
            <person name="Herpoel-Gimbert I."/>
            <person name="Ruiz-Duenas F.J."/>
            <person name="Chevret D."/>
            <person name="Hainaut M."/>
            <person name="Lin J."/>
            <person name="Wang M."/>
            <person name="Pangilinan J."/>
            <person name="Lipzen A."/>
            <person name="Lesage-Meessen L."/>
            <person name="Navarro D."/>
            <person name="Riley R."/>
            <person name="Grigoriev I.V."/>
            <person name="Zhou S."/>
            <person name="Raouche S."/>
            <person name="Rosso M.N."/>
        </authorList>
    </citation>
    <scope>NUCLEOTIDE SEQUENCE [LARGE SCALE GENOMIC DNA]</scope>
    <source>
        <strain evidence="2 3">BRFM 1820</strain>
    </source>
</reference>
<feature type="transmembrane region" description="Helical" evidence="1">
    <location>
        <begin position="272"/>
        <end position="294"/>
    </location>
</feature>
<dbReference type="EMBL" id="KZ857390">
    <property type="protein sequence ID" value="RDX52573.1"/>
    <property type="molecule type" value="Genomic_DNA"/>
</dbReference>
<evidence type="ECO:0008006" key="4">
    <source>
        <dbReference type="Google" id="ProtNLM"/>
    </source>
</evidence>
<evidence type="ECO:0000256" key="1">
    <source>
        <dbReference type="SAM" id="Phobius"/>
    </source>
</evidence>
<sequence>MDSKGAETAVCVARRCTSLYPATQFLAIILLWTSASERPDFWIHSLLLALGALPGERRTACGYAPRRIAQNQVSLPIPFKSFHAAPVRPYDTFLRAYGRQLASIAPLPPTDPSFFPTHEIPTRSDMLQTVIIVLLYFFAAVSAAAVPGAPLVRANDVDTAIPHNADLGWKVAVQANNEVEPRSVRASSPLKPSAYKPFASTRGPATAFSPLQRPTISYPALTKAAVNTITRARVQQPSEAAPTFSLSIPSISIATAEADDDDKEQSGTVRGLTIAVSIVSVLLALAIVTCIYLAQKMRHQARYYEEQLAARTGGVGAQGYQPQYVEGNDADEVPLVAYEEKVIEAGSRRSSVSSHSSHRD</sequence>
<dbReference type="OrthoDB" id="10610523at2759"/>
<keyword evidence="1" id="KW-0812">Transmembrane</keyword>
<protein>
    <recommendedName>
        <fullName evidence="4">Transmembrane protein</fullName>
    </recommendedName>
</protein>